<protein>
    <recommendedName>
        <fullName evidence="5">DUF1266 domain-containing protein</fullName>
    </recommendedName>
</protein>
<reference evidence="1 3" key="1">
    <citation type="submission" date="2013-02" db="EMBL/GenBank/DDBJ databases">
        <title>The Genome Sequence of Enterococcus malodoratus ATCC_43197.</title>
        <authorList>
            <consortium name="The Broad Institute Genome Sequencing Platform"/>
            <consortium name="The Broad Institute Genome Sequencing Center for Infectious Disease"/>
            <person name="Earl A.M."/>
            <person name="Gilmore M.S."/>
            <person name="Lebreton F."/>
            <person name="Walker B."/>
            <person name="Young S.K."/>
            <person name="Zeng Q."/>
            <person name="Gargeya S."/>
            <person name="Fitzgerald M."/>
            <person name="Haas B."/>
            <person name="Abouelleil A."/>
            <person name="Alvarado L."/>
            <person name="Arachchi H.M."/>
            <person name="Berlin A.M."/>
            <person name="Chapman S.B."/>
            <person name="Dewar J."/>
            <person name="Goldberg J."/>
            <person name="Griggs A."/>
            <person name="Gujja S."/>
            <person name="Hansen M."/>
            <person name="Howarth C."/>
            <person name="Imamovic A."/>
            <person name="Larimer J."/>
            <person name="McCowan C."/>
            <person name="Murphy C."/>
            <person name="Neiman D."/>
            <person name="Pearson M."/>
            <person name="Priest M."/>
            <person name="Roberts A."/>
            <person name="Saif S."/>
            <person name="Shea T."/>
            <person name="Sisk P."/>
            <person name="Sykes S."/>
            <person name="Wortman J."/>
            <person name="Nusbaum C."/>
            <person name="Birren B."/>
        </authorList>
    </citation>
    <scope>NUCLEOTIDE SEQUENCE [LARGE SCALE GENOMIC DNA]</scope>
    <source>
        <strain evidence="1 3">ATCC 43197</strain>
    </source>
</reference>
<evidence type="ECO:0000313" key="3">
    <source>
        <dbReference type="Proteomes" id="UP000013783"/>
    </source>
</evidence>
<dbReference type="eggNOG" id="ENOG503073M">
    <property type="taxonomic scope" value="Bacteria"/>
</dbReference>
<dbReference type="PATRIC" id="fig|1158601.3.peg.1087"/>
<organism evidence="1 3">
    <name type="scientific">Enterococcus malodoratus ATCC 43197</name>
    <dbReference type="NCBI Taxonomy" id="1158601"/>
    <lineage>
        <taxon>Bacteria</taxon>
        <taxon>Bacillati</taxon>
        <taxon>Bacillota</taxon>
        <taxon>Bacilli</taxon>
        <taxon>Lactobacillales</taxon>
        <taxon>Enterococcaceae</taxon>
        <taxon>Enterococcus</taxon>
    </lineage>
</organism>
<dbReference type="OrthoDB" id="9967929at2"/>
<accession>R2RBK3</accession>
<dbReference type="GeneID" id="79787079"/>
<gene>
    <name evidence="2" type="ORF">I585_01046</name>
    <name evidence="1" type="ORF">UAI_01114</name>
</gene>
<comment type="caution">
    <text evidence="1">The sequence shown here is derived from an EMBL/GenBank/DDBJ whole genome shotgun (WGS) entry which is preliminary data.</text>
</comment>
<evidence type="ECO:0000313" key="2">
    <source>
        <dbReference type="EMBL" id="EOT69580.1"/>
    </source>
</evidence>
<evidence type="ECO:0000313" key="1">
    <source>
        <dbReference type="EMBL" id="EOH81070.1"/>
    </source>
</evidence>
<dbReference type="EMBL" id="AJAK01000007">
    <property type="protein sequence ID" value="EOH81070.1"/>
    <property type="molecule type" value="Genomic_DNA"/>
</dbReference>
<dbReference type="AlphaFoldDB" id="R2RBK3"/>
<sequence>MFKFIQELKDSFYKGREEAKQEALVKERIEDQERTEILGKISELSKIEIFGCSLAAPFRASALQSWFTIFKKDKESLEENIVPFPLFSFGGEDYITDEQLASLKKQLEESFSVSGPEEILIMAKEFLYYTNIDLKALAKVELSEDRKLPANDELDILLDAWLLSAVASLITSGVQFEDVPKEKALQIFTELLPIVKEKYPNWLSFSKDFVAQENRTKVNGRMAQKQLENYVSYLTYKFGSPWVMFPLESY</sequence>
<dbReference type="RefSeq" id="WP_010739985.1">
    <property type="nucleotide sequence ID" value="NZ_KB946249.1"/>
</dbReference>
<dbReference type="Proteomes" id="UP000013783">
    <property type="component" value="Unassembled WGS sequence"/>
</dbReference>
<reference evidence="2 4" key="2">
    <citation type="submission" date="2013-03" db="EMBL/GenBank/DDBJ databases">
        <title>The Genome Sequence of Enterococcus malodoratus ATCC_43197 (PacBio/Illumina hybrid assembly).</title>
        <authorList>
            <consortium name="The Broad Institute Genomics Platform"/>
            <consortium name="The Broad Institute Genome Sequencing Center for Infectious Disease"/>
            <person name="Earl A."/>
            <person name="Russ C."/>
            <person name="Gilmore M."/>
            <person name="Surin D."/>
            <person name="Walker B."/>
            <person name="Young S."/>
            <person name="Zeng Q."/>
            <person name="Gargeya S."/>
            <person name="Fitzgerald M."/>
            <person name="Haas B."/>
            <person name="Abouelleil A."/>
            <person name="Allen A.W."/>
            <person name="Alvarado L."/>
            <person name="Arachchi H.M."/>
            <person name="Berlin A.M."/>
            <person name="Chapman S.B."/>
            <person name="Gainer-Dewar J."/>
            <person name="Goldberg J."/>
            <person name="Griggs A."/>
            <person name="Gujja S."/>
            <person name="Hansen M."/>
            <person name="Howarth C."/>
            <person name="Imamovic A."/>
            <person name="Ireland A."/>
            <person name="Larimer J."/>
            <person name="McCowan C."/>
            <person name="Murphy C."/>
            <person name="Pearson M."/>
            <person name="Poon T.W."/>
            <person name="Priest M."/>
            <person name="Roberts A."/>
            <person name="Saif S."/>
            <person name="Shea T."/>
            <person name="Sisk P."/>
            <person name="Sykes S."/>
            <person name="Wortman J."/>
            <person name="Nusbaum C."/>
            <person name="Birren B."/>
        </authorList>
    </citation>
    <scope>NUCLEOTIDE SEQUENCE [LARGE SCALE GENOMIC DNA]</scope>
    <source>
        <strain evidence="2 4">ATCC 43197</strain>
    </source>
</reference>
<evidence type="ECO:0000313" key="4">
    <source>
        <dbReference type="Proteomes" id="UP000014148"/>
    </source>
</evidence>
<dbReference type="EMBL" id="ASWA01000002">
    <property type="protein sequence ID" value="EOT69580.1"/>
    <property type="molecule type" value="Genomic_DNA"/>
</dbReference>
<keyword evidence="4" id="KW-1185">Reference proteome</keyword>
<proteinExistence type="predicted"/>
<dbReference type="Proteomes" id="UP000014148">
    <property type="component" value="Unassembled WGS sequence"/>
</dbReference>
<name>R2RBK3_9ENTE</name>
<evidence type="ECO:0008006" key="5">
    <source>
        <dbReference type="Google" id="ProtNLM"/>
    </source>
</evidence>